<proteinExistence type="predicted"/>
<dbReference type="EMBL" id="FQXK01000005">
    <property type="protein sequence ID" value="SHH57337.1"/>
    <property type="molecule type" value="Genomic_DNA"/>
</dbReference>
<reference evidence="3" key="1">
    <citation type="submission" date="2016-11" db="EMBL/GenBank/DDBJ databases">
        <authorList>
            <person name="Varghese N."/>
            <person name="Submissions S."/>
        </authorList>
    </citation>
    <scope>NUCLEOTIDE SEQUENCE [LARGE SCALE GENOMIC DNA]</scope>
    <source>
        <strain evidence="3">DSM 3071</strain>
    </source>
</reference>
<name>A0A1M5U2T0_BUTFI</name>
<evidence type="ECO:0000313" key="2">
    <source>
        <dbReference type="EMBL" id="SHH57337.1"/>
    </source>
</evidence>
<protein>
    <recommendedName>
        <fullName evidence="1">VWFA domain-containing protein</fullName>
    </recommendedName>
</protein>
<evidence type="ECO:0000313" key="3">
    <source>
        <dbReference type="Proteomes" id="UP000184278"/>
    </source>
</evidence>
<dbReference type="Gene3D" id="3.40.50.410">
    <property type="entry name" value="von Willebrand factor, type A domain"/>
    <property type="match status" value="1"/>
</dbReference>
<dbReference type="AlphaFoldDB" id="A0A1M5U2T0"/>
<organism evidence="2 3">
    <name type="scientific">Butyrivibrio fibrisolvens DSM 3071</name>
    <dbReference type="NCBI Taxonomy" id="1121131"/>
    <lineage>
        <taxon>Bacteria</taxon>
        <taxon>Bacillati</taxon>
        <taxon>Bacillota</taxon>
        <taxon>Clostridia</taxon>
        <taxon>Lachnospirales</taxon>
        <taxon>Lachnospiraceae</taxon>
        <taxon>Butyrivibrio</taxon>
    </lineage>
</organism>
<dbReference type="PROSITE" id="PS50234">
    <property type="entry name" value="VWFA"/>
    <property type="match status" value="1"/>
</dbReference>
<gene>
    <name evidence="2" type="ORF">SAMN02745229_00703</name>
</gene>
<dbReference type="STRING" id="1121131.SAMN02745229_00703"/>
<feature type="domain" description="VWFA" evidence="1">
    <location>
        <begin position="7"/>
        <end position="149"/>
    </location>
</feature>
<evidence type="ECO:0000259" key="1">
    <source>
        <dbReference type="PROSITE" id="PS50234"/>
    </source>
</evidence>
<dbReference type="RefSeq" id="WP_073385552.1">
    <property type="nucleotide sequence ID" value="NZ_FQXK01000005.1"/>
</dbReference>
<dbReference type="InterPro" id="IPR002035">
    <property type="entry name" value="VWF_A"/>
</dbReference>
<dbReference type="GeneID" id="89510630"/>
<dbReference type="Proteomes" id="UP000184278">
    <property type="component" value="Unassembled WGS sequence"/>
</dbReference>
<accession>A0A1M5U2T0</accession>
<keyword evidence="3" id="KW-1185">Reference proteome</keyword>
<dbReference type="InterPro" id="IPR036465">
    <property type="entry name" value="vWFA_dom_sf"/>
</dbReference>
<sequence>MSKGYTEIVYILDRSGSMSGLEADTIGGFNSMIKQQKKTGEKAVVSTLLFDDTCEVIHDRIPIEKIEKMTDRQYYVRGCTALLDAVGGAIKHISNIHKNGSKEDRPEKTIVVITTDGMENASRHYSREKIEKMVKHQQKKYGWEFIFIGANIDAYAEAQKYGIRKERAVNYVCDDIGTANVYAGVSKAVCSVMKADSLCQASASLDRSGWDEDIKTDYAKRGKKTVNKGLKRGFMKLGINNWEN</sequence>
<dbReference type="SUPFAM" id="SSF53300">
    <property type="entry name" value="vWA-like"/>
    <property type="match status" value="1"/>
</dbReference>
<dbReference type="OrthoDB" id="9790144at2"/>